<proteinExistence type="predicted"/>
<organism evidence="1 2">
    <name type="scientific">Hoeflea prorocentri</name>
    <dbReference type="NCBI Taxonomy" id="1922333"/>
    <lineage>
        <taxon>Bacteria</taxon>
        <taxon>Pseudomonadati</taxon>
        <taxon>Pseudomonadota</taxon>
        <taxon>Alphaproteobacteria</taxon>
        <taxon>Hyphomicrobiales</taxon>
        <taxon>Rhizobiaceae</taxon>
        <taxon>Hoeflea</taxon>
    </lineage>
</organism>
<evidence type="ECO:0000313" key="1">
    <source>
        <dbReference type="EMBL" id="MDA5400036.1"/>
    </source>
</evidence>
<dbReference type="Gene3D" id="3.30.420.300">
    <property type="entry name" value="2-keto-3-deoxy-galactonokinase, substrate binding domain"/>
    <property type="match status" value="1"/>
</dbReference>
<dbReference type="EMBL" id="JAPJZI010000001">
    <property type="protein sequence ID" value="MDA5400036.1"/>
    <property type="molecule type" value="Genomic_DNA"/>
</dbReference>
<dbReference type="AlphaFoldDB" id="A0A9X3UND5"/>
<dbReference type="Pfam" id="PF05035">
    <property type="entry name" value="DGOK"/>
    <property type="match status" value="1"/>
</dbReference>
<name>A0A9X3UND5_9HYPH</name>
<dbReference type="GO" id="GO:0034194">
    <property type="term" value="P:D-galactonate catabolic process"/>
    <property type="evidence" value="ECO:0007669"/>
    <property type="project" value="InterPro"/>
</dbReference>
<dbReference type="InterPro" id="IPR042257">
    <property type="entry name" value="DGOK_C"/>
</dbReference>
<dbReference type="CDD" id="cd24012">
    <property type="entry name" value="ASKHA_NBD_KDGal-kinase"/>
    <property type="match status" value="1"/>
</dbReference>
<evidence type="ECO:0000313" key="2">
    <source>
        <dbReference type="Proteomes" id="UP001151234"/>
    </source>
</evidence>
<reference evidence="1" key="1">
    <citation type="submission" date="2022-11" db="EMBL/GenBank/DDBJ databases">
        <title>Draft genome sequence of Hoeflea poritis E7-10 and Hoeflea prorocentri PM5-8, separated from scleractinian coral Porites lutea and marine dinoflagellate.</title>
        <authorList>
            <person name="Zhang G."/>
            <person name="Wei Q."/>
            <person name="Cai L."/>
        </authorList>
    </citation>
    <scope>NUCLEOTIDE SEQUENCE</scope>
    <source>
        <strain evidence="1">PM5-8</strain>
    </source>
</reference>
<dbReference type="Gene3D" id="3.30.420.310">
    <property type="entry name" value="2-keto-3-deoxy-galactonokinase, C-terminal domain"/>
    <property type="match status" value="1"/>
</dbReference>
<comment type="caution">
    <text evidence="1">The sequence shown here is derived from an EMBL/GenBank/DDBJ whole genome shotgun (WGS) entry which is preliminary data.</text>
</comment>
<gene>
    <name evidence="1" type="ORF">OQ273_15755</name>
</gene>
<dbReference type="InterPro" id="IPR042258">
    <property type="entry name" value="DGOK_N"/>
</dbReference>
<dbReference type="Proteomes" id="UP001151234">
    <property type="component" value="Unassembled WGS sequence"/>
</dbReference>
<dbReference type="GO" id="GO:0008671">
    <property type="term" value="F:2-dehydro-3-deoxygalactonokinase activity"/>
    <property type="evidence" value="ECO:0007669"/>
    <property type="project" value="InterPro"/>
</dbReference>
<dbReference type="RefSeq" id="WP_267991446.1">
    <property type="nucleotide sequence ID" value="NZ_JAPJZI010000001.1"/>
</dbReference>
<accession>A0A9X3UND5</accession>
<dbReference type="InterPro" id="IPR007729">
    <property type="entry name" value="DGOK"/>
</dbReference>
<protein>
    <submittedName>
        <fullName evidence="1">2-dehydro-3-deoxygalactonokinase</fullName>
    </submittedName>
</protein>
<keyword evidence="2" id="KW-1185">Reference proteome</keyword>
<sequence>MQPFCAAADWGTSSFRIWLISEDGRAVAERRSDEGMTHAAKAGFAHVLEAHLGALDAPKNLPVVICGMAGSRQGWQEARYLTVPAALSEIVERAVAVEGLDRDVRILPGFAQRDPSHPDVMRGEETQLLGSFTGRRLSGLACMPGTHSKWVSVEDRCVTGFSTFMTGELFSLITRHSILRHAVGQAENCRADSKDFLSGVAEAHADPATISQLLFTIRAGQLLYGREATSSFERLSGLLIGSEIAAGLSQFSAGRPIHLIASGKLFALYRSAFQALGHEIVAIDADEAVLTGLLAGARRYWPSNHHADYGQLKA</sequence>